<evidence type="ECO:0000256" key="6">
    <source>
        <dbReference type="ARBA" id="ARBA00023295"/>
    </source>
</evidence>
<dbReference type="Proteomes" id="UP001605036">
    <property type="component" value="Unassembled WGS sequence"/>
</dbReference>
<dbReference type="FunFam" id="3.20.20.80:FF:000005">
    <property type="entry name" value="Glucan endo-1,3-beta-glucosidase 14"/>
    <property type="match status" value="1"/>
</dbReference>
<evidence type="ECO:0000256" key="8">
    <source>
        <dbReference type="RuleBase" id="RU004336"/>
    </source>
</evidence>
<reference evidence="10 11" key="1">
    <citation type="submission" date="2024-09" db="EMBL/GenBank/DDBJ databases">
        <title>Chromosome-scale assembly of Riccia fluitans.</title>
        <authorList>
            <person name="Paukszto L."/>
            <person name="Sawicki J."/>
            <person name="Karawczyk K."/>
            <person name="Piernik-Szablinska J."/>
            <person name="Szczecinska M."/>
            <person name="Mazdziarz M."/>
        </authorList>
    </citation>
    <scope>NUCLEOTIDE SEQUENCE [LARGE SCALE GENOMIC DNA]</scope>
    <source>
        <strain evidence="10">Rf_01</strain>
        <tissue evidence="10">Aerial parts of the thallus</tissue>
    </source>
</reference>
<evidence type="ECO:0000256" key="3">
    <source>
        <dbReference type="ARBA" id="ARBA00012780"/>
    </source>
</evidence>
<comment type="catalytic activity">
    <reaction evidence="1">
        <text>Hydrolysis of (1-&gt;3)-beta-D-glucosidic linkages in (1-&gt;3)-beta-D-glucans.</text>
        <dbReference type="EC" id="3.2.1.39"/>
    </reaction>
</comment>
<dbReference type="Pfam" id="PF00332">
    <property type="entry name" value="Glyco_hydro_17"/>
    <property type="match status" value="1"/>
</dbReference>
<protein>
    <recommendedName>
        <fullName evidence="3">glucan endo-1,3-beta-D-glucosidase</fullName>
        <ecNumber evidence="3">3.2.1.39</ecNumber>
    </recommendedName>
</protein>
<dbReference type="AlphaFoldDB" id="A0ABD1Y795"/>
<evidence type="ECO:0000256" key="2">
    <source>
        <dbReference type="ARBA" id="ARBA00008773"/>
    </source>
</evidence>
<accession>A0ABD1Y795</accession>
<feature type="signal peptide" evidence="9">
    <location>
        <begin position="1"/>
        <end position="26"/>
    </location>
</feature>
<organism evidence="10 11">
    <name type="scientific">Riccia fluitans</name>
    <dbReference type="NCBI Taxonomy" id="41844"/>
    <lineage>
        <taxon>Eukaryota</taxon>
        <taxon>Viridiplantae</taxon>
        <taxon>Streptophyta</taxon>
        <taxon>Embryophyta</taxon>
        <taxon>Marchantiophyta</taxon>
        <taxon>Marchantiopsida</taxon>
        <taxon>Marchantiidae</taxon>
        <taxon>Marchantiales</taxon>
        <taxon>Ricciaceae</taxon>
        <taxon>Riccia</taxon>
    </lineage>
</organism>
<dbReference type="InterPro" id="IPR044965">
    <property type="entry name" value="Glyco_hydro_17_plant"/>
</dbReference>
<dbReference type="Gene3D" id="3.20.20.80">
    <property type="entry name" value="Glycosidases"/>
    <property type="match status" value="1"/>
</dbReference>
<dbReference type="SUPFAM" id="SSF51445">
    <property type="entry name" value="(Trans)glycosidases"/>
    <property type="match status" value="1"/>
</dbReference>
<evidence type="ECO:0000256" key="5">
    <source>
        <dbReference type="ARBA" id="ARBA00022801"/>
    </source>
</evidence>
<proteinExistence type="inferred from homology"/>
<comment type="similarity">
    <text evidence="2 7">Belongs to the glycosyl hydrolase 17 family.</text>
</comment>
<dbReference type="InterPro" id="IPR017853">
    <property type="entry name" value="GH"/>
</dbReference>
<dbReference type="InterPro" id="IPR000490">
    <property type="entry name" value="Glyco_hydro_17"/>
</dbReference>
<keyword evidence="4 9" id="KW-0732">Signal</keyword>
<feature type="chain" id="PRO_5044755436" description="glucan endo-1,3-beta-D-glucosidase" evidence="9">
    <location>
        <begin position="27"/>
        <end position="353"/>
    </location>
</feature>
<keyword evidence="5 8" id="KW-0378">Hydrolase</keyword>
<keyword evidence="11" id="KW-1185">Reference proteome</keyword>
<dbReference type="EC" id="3.2.1.39" evidence="3"/>
<evidence type="ECO:0000256" key="1">
    <source>
        <dbReference type="ARBA" id="ARBA00000382"/>
    </source>
</evidence>
<evidence type="ECO:0000256" key="7">
    <source>
        <dbReference type="RuleBase" id="RU004335"/>
    </source>
</evidence>
<sequence length="353" mass="37982">MATSSPMVRISSALFILSMLVLDVGAIGVNYGQIADNLPPPAQVRQLVETTTIKKLKLFDTNPNVLTAFAGSPIEIVVAAGNDQIVPLANSPEAALQWVQTNVAAYPTTNITMISLGNEVLAYAADSAPSLLPALQNLHQAVVTLGLDGQVKVTTPHAMSILAASEPPSAGVFRDWEGTIVIPMLSFLAQTQSPLMVNAYAYFAYINSPNVTLNFCLFQPTPDEVKFDNVTLLNYTSMFDAQVDALYHAMDKAGFNNVSVAVGETGWPSVGDPYVKGPSRESAQLFNYNLVKHLESGVGTPWKPGVVTDTYIFALFNENQKPGPSYEQNFGLFYPNSTLVYDSGIIPPVSPFV</sequence>
<comment type="caution">
    <text evidence="10">The sequence shown here is derived from an EMBL/GenBank/DDBJ whole genome shotgun (WGS) entry which is preliminary data.</text>
</comment>
<dbReference type="PROSITE" id="PS00587">
    <property type="entry name" value="GLYCOSYL_HYDROL_F17"/>
    <property type="match status" value="1"/>
</dbReference>
<keyword evidence="6 8" id="KW-0326">Glycosidase</keyword>
<gene>
    <name evidence="10" type="ORF">R1flu_002706</name>
</gene>
<dbReference type="GO" id="GO:0042973">
    <property type="term" value="F:glucan endo-1,3-beta-D-glucosidase activity"/>
    <property type="evidence" value="ECO:0007669"/>
    <property type="project" value="UniProtKB-EC"/>
</dbReference>
<evidence type="ECO:0000313" key="11">
    <source>
        <dbReference type="Proteomes" id="UP001605036"/>
    </source>
</evidence>
<evidence type="ECO:0000256" key="4">
    <source>
        <dbReference type="ARBA" id="ARBA00022729"/>
    </source>
</evidence>
<name>A0ABD1Y795_9MARC</name>
<dbReference type="EMBL" id="JBHFFA010000006">
    <property type="protein sequence ID" value="KAL2622501.1"/>
    <property type="molecule type" value="Genomic_DNA"/>
</dbReference>
<evidence type="ECO:0000256" key="9">
    <source>
        <dbReference type="SAM" id="SignalP"/>
    </source>
</evidence>
<evidence type="ECO:0000313" key="10">
    <source>
        <dbReference type="EMBL" id="KAL2622501.1"/>
    </source>
</evidence>
<dbReference type="PANTHER" id="PTHR32227">
    <property type="entry name" value="GLUCAN ENDO-1,3-BETA-GLUCOSIDASE BG1-RELATED-RELATED"/>
    <property type="match status" value="1"/>
</dbReference>